<dbReference type="Proteomes" id="UP001140502">
    <property type="component" value="Unassembled WGS sequence"/>
</dbReference>
<evidence type="ECO:0000313" key="2">
    <source>
        <dbReference type="Proteomes" id="UP001140502"/>
    </source>
</evidence>
<dbReference type="AlphaFoldDB" id="A0A9W8WJC7"/>
<evidence type="ECO:0000313" key="1">
    <source>
        <dbReference type="EMBL" id="KAJ4327125.1"/>
    </source>
</evidence>
<protein>
    <submittedName>
        <fullName evidence="1">Uncharacterized protein</fullName>
    </submittedName>
</protein>
<proteinExistence type="predicted"/>
<name>A0A9W8WJC7_9HYPO</name>
<feature type="non-terminal residue" evidence="1">
    <location>
        <position position="1"/>
    </location>
</feature>
<reference evidence="1" key="1">
    <citation type="submission" date="2022-10" db="EMBL/GenBank/DDBJ databases">
        <title>Tapping the CABI collections for fungal endophytes: first genome assemblies for Collariella, Neodidymelliopsis, Ascochyta clinopodiicola, Didymella pomorum, Didymosphaeria variabile, Neocosmospora piperis and Neocucurbitaria cava.</title>
        <authorList>
            <person name="Hill R."/>
        </authorList>
    </citation>
    <scope>NUCLEOTIDE SEQUENCE</scope>
    <source>
        <strain evidence="1">IMI 366586</strain>
    </source>
</reference>
<sequence>EKENFAELISIDLSLLDSDDPAVVDNLIKQVKGAIREDGFLKGHQGGVQGSAHAWTYRLRPDDDAVLGAHLVSSDLRSGCPKCP</sequence>
<accession>A0A9W8WJC7</accession>
<keyword evidence="2" id="KW-1185">Reference proteome</keyword>
<dbReference type="OrthoDB" id="406156at2759"/>
<organism evidence="1 2">
    <name type="scientific">Fusarium piperis</name>
    <dbReference type="NCBI Taxonomy" id="1435070"/>
    <lineage>
        <taxon>Eukaryota</taxon>
        <taxon>Fungi</taxon>
        <taxon>Dikarya</taxon>
        <taxon>Ascomycota</taxon>
        <taxon>Pezizomycotina</taxon>
        <taxon>Sordariomycetes</taxon>
        <taxon>Hypocreomycetidae</taxon>
        <taxon>Hypocreales</taxon>
        <taxon>Nectriaceae</taxon>
        <taxon>Fusarium</taxon>
        <taxon>Fusarium solani species complex</taxon>
    </lineage>
</organism>
<comment type="caution">
    <text evidence="1">The sequence shown here is derived from an EMBL/GenBank/DDBJ whole genome shotgun (WGS) entry which is preliminary data.</text>
</comment>
<dbReference type="EMBL" id="JAPEUR010000029">
    <property type="protein sequence ID" value="KAJ4327125.1"/>
    <property type="molecule type" value="Genomic_DNA"/>
</dbReference>
<gene>
    <name evidence="1" type="ORF">N0V84_002386</name>
</gene>